<keyword evidence="2" id="KW-0812">Transmembrane</keyword>
<dbReference type="InterPro" id="IPR016032">
    <property type="entry name" value="Sig_transdc_resp-reg_C-effctor"/>
</dbReference>
<dbReference type="EMBL" id="JNUP01000069">
    <property type="protein sequence ID" value="KGE71111.1"/>
    <property type="molecule type" value="Genomic_DNA"/>
</dbReference>
<evidence type="ECO:0000256" key="2">
    <source>
        <dbReference type="SAM" id="Phobius"/>
    </source>
</evidence>
<evidence type="ECO:0000256" key="1">
    <source>
        <dbReference type="SAM" id="MobiDB-lite"/>
    </source>
</evidence>
<evidence type="ECO:0000313" key="4">
    <source>
        <dbReference type="Proteomes" id="UP000029692"/>
    </source>
</evidence>
<gene>
    <name evidence="3" type="ORF">DC28_12735</name>
</gene>
<dbReference type="SUPFAM" id="SSF46894">
    <property type="entry name" value="C-terminal effector domain of the bipartite response regulators"/>
    <property type="match status" value="1"/>
</dbReference>
<dbReference type="Proteomes" id="UP000029692">
    <property type="component" value="Unassembled WGS sequence"/>
</dbReference>
<proteinExistence type="predicted"/>
<comment type="caution">
    <text evidence="3">The sequence shown here is derived from an EMBL/GenBank/DDBJ whole genome shotgun (WGS) entry which is preliminary data.</text>
</comment>
<keyword evidence="2" id="KW-1133">Transmembrane helix</keyword>
<feature type="transmembrane region" description="Helical" evidence="2">
    <location>
        <begin position="28"/>
        <end position="46"/>
    </location>
</feature>
<sequence>MPRLVRLGLLAILLGAAAYGLYKLSDRLFGFVIAGVIVVLVGVFIYDLPRRIVSWITPVLKEFLQETLPSYPEAQQQNSGTGDGYSSEVRTGRRSGGGSPSISSIGSGAADDDGCRFQIKHSSLVPLKFGYRQIAVLQLILNNEHMSLKEAAYELRLDYETLRACLSKTYARHQVKKLPELIAWLHEEGHVELCRVIDDDE</sequence>
<keyword evidence="4" id="KW-1185">Reference proteome</keyword>
<organism evidence="3 4">
    <name type="scientific">Spirochaeta lutea</name>
    <dbReference type="NCBI Taxonomy" id="1480694"/>
    <lineage>
        <taxon>Bacteria</taxon>
        <taxon>Pseudomonadati</taxon>
        <taxon>Spirochaetota</taxon>
        <taxon>Spirochaetia</taxon>
        <taxon>Spirochaetales</taxon>
        <taxon>Spirochaetaceae</taxon>
        <taxon>Spirochaeta</taxon>
    </lineage>
</organism>
<dbReference type="GO" id="GO:0006355">
    <property type="term" value="P:regulation of DNA-templated transcription"/>
    <property type="evidence" value="ECO:0007669"/>
    <property type="project" value="InterPro"/>
</dbReference>
<evidence type="ECO:0000313" key="3">
    <source>
        <dbReference type="EMBL" id="KGE71111.1"/>
    </source>
</evidence>
<protein>
    <submittedName>
        <fullName evidence="3">Uncharacterized protein</fullName>
    </submittedName>
</protein>
<dbReference type="RefSeq" id="WP_037549196.1">
    <property type="nucleotide sequence ID" value="NZ_JNUP01000069.1"/>
</dbReference>
<dbReference type="STRING" id="1480694.DC28_12735"/>
<dbReference type="AlphaFoldDB" id="A0A098QU29"/>
<name>A0A098QU29_9SPIO</name>
<keyword evidence="2" id="KW-0472">Membrane</keyword>
<feature type="region of interest" description="Disordered" evidence="1">
    <location>
        <begin position="72"/>
        <end position="107"/>
    </location>
</feature>
<dbReference type="GO" id="GO:0003677">
    <property type="term" value="F:DNA binding"/>
    <property type="evidence" value="ECO:0007669"/>
    <property type="project" value="InterPro"/>
</dbReference>
<reference evidence="3 4" key="1">
    <citation type="submission" date="2014-05" db="EMBL/GenBank/DDBJ databases">
        <title>De novo Genome Sequence of Spirocheata sp.</title>
        <authorList>
            <person name="Shivani Y."/>
            <person name="Subhash Y."/>
            <person name="Tushar L."/>
            <person name="Sasikala C."/>
            <person name="Ramana C.V."/>
        </authorList>
    </citation>
    <scope>NUCLEOTIDE SEQUENCE [LARGE SCALE GENOMIC DNA]</scope>
    <source>
        <strain evidence="3 4">JC230</strain>
    </source>
</reference>
<accession>A0A098QU29</accession>